<evidence type="ECO:0000313" key="9">
    <source>
        <dbReference type="EMBL" id="MFC4347488.1"/>
    </source>
</evidence>
<keyword evidence="4 6" id="KW-1133">Transmembrane helix</keyword>
<dbReference type="Pfam" id="PF02687">
    <property type="entry name" value="FtsX"/>
    <property type="match status" value="2"/>
</dbReference>
<feature type="transmembrane region" description="Helical" evidence="6">
    <location>
        <begin position="699"/>
        <end position="722"/>
    </location>
</feature>
<feature type="domain" description="MacB-like periplasmic core" evidence="8">
    <location>
        <begin position="20"/>
        <end position="241"/>
    </location>
</feature>
<evidence type="ECO:0000256" key="3">
    <source>
        <dbReference type="ARBA" id="ARBA00022692"/>
    </source>
</evidence>
<evidence type="ECO:0000259" key="8">
    <source>
        <dbReference type="Pfam" id="PF12704"/>
    </source>
</evidence>
<sequence length="822" mass="91437">MFKNYLTIAIRNLTRHKLYSAINIGGLSIGLAACILIFLFVQNELSYDKWLPDSDRIVRMEGKYRGEAGEPDSPTALSPGALRNPMQAKFGSMIEASARLMTENYLITKGTLKNLEQVSLVDEGFFDVFDLPMVAGDRSQMFKDFKSVILSERAAQKYFGDADPIGQTLDFDFGTLDAKVVAVMKDLPENTHLASDIFLQFDETRYDNMPWIAKFWVSSNVYTYFKLYDASQRHALEAAIPAFVNQNAVLHPSSPADIVPSEVYKIRLMPLEDIHLYSTGRFQMKPSGDIMVVYSFSAIALLILVIAVINFTNLSTARASLRAREIALRKVVGASRRQIITQLLGETLLTTLIALLLAFTIVEAALPWFNEFVAKILSLNTFSDPFVQAGLVALVAVIAIGAGLQPAAKMSSFRPGLVLHSNSATKASTARLRQALTTLQFTISIGLMIATAVVYSQIKYAQNMTRGLDVDNKLSLANMNYGPIKDLAETIRQEIERLPGVNSTAFSARDIPLGGYWDWPVKVDMGGYTEVKDTEVLPADHGFLEFFGAELIAGRFFSEAHQADSFQEPLEEGGMARQTAIISEKTVSYYGFDSPEAALGQTVFVNNFQGVTVAIQIVGVVKNMNLRSARDVLDPLMFLVQEDDFWTMTVNLRADQIPETLRQIDDTWNRIVPQFPIEKSFMVDNLNAFYQADEQRAEMFAYFSIFAILVSCLGLYGLASFTAEQRTKEIGIRKVLGAKVRDIVTLLTLQFSKPVLVANLIAWPIAWYFSNRWLEGFIYRIDLGIHYFLAAGILAFGIAAATVAGHAFRTARSNPVTALRHE</sequence>
<protein>
    <submittedName>
        <fullName evidence="9">ABC transporter permease</fullName>
    </submittedName>
</protein>
<evidence type="ECO:0000256" key="4">
    <source>
        <dbReference type="ARBA" id="ARBA00022989"/>
    </source>
</evidence>
<keyword evidence="3 6" id="KW-0812">Transmembrane</keyword>
<evidence type="ECO:0000259" key="7">
    <source>
        <dbReference type="Pfam" id="PF02687"/>
    </source>
</evidence>
<feature type="transmembrane region" description="Helical" evidence="6">
    <location>
        <begin position="435"/>
        <end position="455"/>
    </location>
</feature>
<evidence type="ECO:0000256" key="1">
    <source>
        <dbReference type="ARBA" id="ARBA00004651"/>
    </source>
</evidence>
<gene>
    <name evidence="9" type="ORF">ACFO5Q_06480</name>
</gene>
<feature type="transmembrane region" description="Helical" evidence="6">
    <location>
        <begin position="785"/>
        <end position="804"/>
    </location>
</feature>
<reference evidence="10" key="1">
    <citation type="journal article" date="2019" name="Int. J. Syst. Evol. Microbiol.">
        <title>The Global Catalogue of Microorganisms (GCM) 10K type strain sequencing project: providing services to taxonomists for standard genome sequencing and annotation.</title>
        <authorList>
            <consortium name="The Broad Institute Genomics Platform"/>
            <consortium name="The Broad Institute Genome Sequencing Center for Infectious Disease"/>
            <person name="Wu L."/>
            <person name="Ma J."/>
        </authorList>
    </citation>
    <scope>NUCLEOTIDE SEQUENCE [LARGE SCALE GENOMIC DNA]</scope>
    <source>
        <strain evidence="10">CGMCC 1.15304</strain>
    </source>
</reference>
<feature type="transmembrane region" description="Helical" evidence="6">
    <location>
        <begin position="743"/>
        <end position="765"/>
    </location>
</feature>
<feature type="domain" description="ABC3 transporter permease C-terminal" evidence="7">
    <location>
        <begin position="298"/>
        <end position="412"/>
    </location>
</feature>
<feature type="transmembrane region" description="Helical" evidence="6">
    <location>
        <begin position="343"/>
        <end position="366"/>
    </location>
</feature>
<name>A0ABV8UAG6_9PROT</name>
<evidence type="ECO:0000313" key="10">
    <source>
        <dbReference type="Proteomes" id="UP001595776"/>
    </source>
</evidence>
<keyword evidence="10" id="KW-1185">Reference proteome</keyword>
<evidence type="ECO:0000256" key="5">
    <source>
        <dbReference type="ARBA" id="ARBA00023136"/>
    </source>
</evidence>
<dbReference type="RefSeq" id="WP_068153164.1">
    <property type="nucleotide sequence ID" value="NZ_JBHSCR010000003.1"/>
</dbReference>
<accession>A0ABV8UAG6</accession>
<evidence type="ECO:0000256" key="2">
    <source>
        <dbReference type="ARBA" id="ARBA00022475"/>
    </source>
</evidence>
<organism evidence="9 10">
    <name type="scientific">Kordiimonas lipolytica</name>
    <dbReference type="NCBI Taxonomy" id="1662421"/>
    <lineage>
        <taxon>Bacteria</taxon>
        <taxon>Pseudomonadati</taxon>
        <taxon>Pseudomonadota</taxon>
        <taxon>Alphaproteobacteria</taxon>
        <taxon>Kordiimonadales</taxon>
        <taxon>Kordiimonadaceae</taxon>
        <taxon>Kordiimonas</taxon>
    </lineage>
</organism>
<dbReference type="PANTHER" id="PTHR30572">
    <property type="entry name" value="MEMBRANE COMPONENT OF TRANSPORTER-RELATED"/>
    <property type="match status" value="1"/>
</dbReference>
<dbReference type="Proteomes" id="UP001595776">
    <property type="component" value="Unassembled WGS sequence"/>
</dbReference>
<keyword evidence="5 6" id="KW-0472">Membrane</keyword>
<dbReference type="PROSITE" id="PS51257">
    <property type="entry name" value="PROKAR_LIPOPROTEIN"/>
    <property type="match status" value="1"/>
</dbReference>
<dbReference type="InterPro" id="IPR025857">
    <property type="entry name" value="MacB_PCD"/>
</dbReference>
<comment type="caution">
    <text evidence="9">The sequence shown here is derived from an EMBL/GenBank/DDBJ whole genome shotgun (WGS) entry which is preliminary data.</text>
</comment>
<feature type="transmembrane region" description="Helical" evidence="6">
    <location>
        <begin position="21"/>
        <end position="41"/>
    </location>
</feature>
<dbReference type="PANTHER" id="PTHR30572:SF18">
    <property type="entry name" value="ABC-TYPE MACROLIDE FAMILY EXPORT SYSTEM PERMEASE COMPONENT 2"/>
    <property type="match status" value="1"/>
</dbReference>
<comment type="subcellular location">
    <subcellularLocation>
        <location evidence="1">Cell membrane</location>
        <topology evidence="1">Multi-pass membrane protein</topology>
    </subcellularLocation>
</comment>
<dbReference type="EMBL" id="JBHSCR010000003">
    <property type="protein sequence ID" value="MFC4347488.1"/>
    <property type="molecule type" value="Genomic_DNA"/>
</dbReference>
<dbReference type="InterPro" id="IPR003838">
    <property type="entry name" value="ABC3_permease_C"/>
</dbReference>
<evidence type="ECO:0000256" key="6">
    <source>
        <dbReference type="SAM" id="Phobius"/>
    </source>
</evidence>
<dbReference type="InterPro" id="IPR050250">
    <property type="entry name" value="Macrolide_Exporter_MacB"/>
</dbReference>
<feature type="transmembrane region" description="Helical" evidence="6">
    <location>
        <begin position="291"/>
        <end position="314"/>
    </location>
</feature>
<keyword evidence="2" id="KW-1003">Cell membrane</keyword>
<feature type="transmembrane region" description="Helical" evidence="6">
    <location>
        <begin position="386"/>
        <end position="404"/>
    </location>
</feature>
<feature type="domain" description="ABC3 transporter permease C-terminal" evidence="7">
    <location>
        <begin position="703"/>
        <end position="814"/>
    </location>
</feature>
<proteinExistence type="predicted"/>
<dbReference type="Pfam" id="PF12704">
    <property type="entry name" value="MacB_PCD"/>
    <property type="match status" value="1"/>
</dbReference>